<evidence type="ECO:0000256" key="1">
    <source>
        <dbReference type="ARBA" id="ARBA00022490"/>
    </source>
</evidence>
<feature type="binding site" evidence="6">
    <location>
        <position position="78"/>
    </location>
    <ligand>
        <name>S-adenosyl-L-methionine</name>
        <dbReference type="ChEBI" id="CHEBI:59789"/>
    </ligand>
</feature>
<comment type="similarity">
    <text evidence="6">Belongs to the methyltransferase superfamily. RNA methyltransferase RsmG family.</text>
</comment>
<keyword evidence="8" id="KW-1185">Reference proteome</keyword>
<gene>
    <name evidence="6 7" type="primary">rsmG</name>
    <name evidence="7" type="ORF">GCM10010873_12290</name>
</gene>
<dbReference type="PIRSF" id="PIRSF003078">
    <property type="entry name" value="GidB"/>
    <property type="match status" value="1"/>
</dbReference>
<evidence type="ECO:0000256" key="3">
    <source>
        <dbReference type="ARBA" id="ARBA00022603"/>
    </source>
</evidence>
<dbReference type="PANTHER" id="PTHR31760:SF0">
    <property type="entry name" value="S-ADENOSYL-L-METHIONINE-DEPENDENT METHYLTRANSFERASES SUPERFAMILY PROTEIN"/>
    <property type="match status" value="1"/>
</dbReference>
<feature type="binding site" evidence="6">
    <location>
        <begin position="127"/>
        <end position="128"/>
    </location>
    <ligand>
        <name>S-adenosyl-L-methionine</name>
        <dbReference type="ChEBI" id="CHEBI:59789"/>
    </ligand>
</feature>
<keyword evidence="4 6" id="KW-0808">Transferase</keyword>
<accession>A0AA37X0W6</accession>
<comment type="subcellular location">
    <subcellularLocation>
        <location evidence="6">Cytoplasm</location>
    </subcellularLocation>
</comment>
<name>A0AA37X0W6_9RHOB</name>
<dbReference type="AlphaFoldDB" id="A0AA37X0W6"/>
<dbReference type="NCBIfam" id="TIGR00138">
    <property type="entry name" value="rsmG_gidB"/>
    <property type="match status" value="1"/>
</dbReference>
<keyword evidence="1 6" id="KW-0963">Cytoplasm</keyword>
<evidence type="ECO:0000313" key="8">
    <source>
        <dbReference type="Proteomes" id="UP001157355"/>
    </source>
</evidence>
<comment type="caution">
    <text evidence="6">Lacks conserved residue(s) required for the propagation of feature annotation.</text>
</comment>
<dbReference type="SUPFAM" id="SSF53335">
    <property type="entry name" value="S-adenosyl-L-methionine-dependent methyltransferases"/>
    <property type="match status" value="1"/>
</dbReference>
<dbReference type="HAMAP" id="MF_00074">
    <property type="entry name" value="16SrRNA_methyltr_G"/>
    <property type="match status" value="1"/>
</dbReference>
<evidence type="ECO:0000313" key="7">
    <source>
        <dbReference type="EMBL" id="GLS86255.1"/>
    </source>
</evidence>
<feature type="binding site" evidence="6">
    <location>
        <position position="73"/>
    </location>
    <ligand>
        <name>S-adenosyl-L-methionine</name>
        <dbReference type="ChEBI" id="CHEBI:59789"/>
    </ligand>
</feature>
<dbReference type="InterPro" id="IPR029063">
    <property type="entry name" value="SAM-dependent_MTases_sf"/>
</dbReference>
<evidence type="ECO:0000256" key="2">
    <source>
        <dbReference type="ARBA" id="ARBA00022552"/>
    </source>
</evidence>
<dbReference type="GO" id="GO:0070043">
    <property type="term" value="F:rRNA (guanine-N7-)-methyltransferase activity"/>
    <property type="evidence" value="ECO:0007669"/>
    <property type="project" value="UniProtKB-UniRule"/>
</dbReference>
<dbReference type="EC" id="2.1.1.170" evidence="6"/>
<comment type="function">
    <text evidence="6">Specifically methylates the N7 position of guanine in position 527 of 16S rRNA.</text>
</comment>
<dbReference type="Proteomes" id="UP001157355">
    <property type="component" value="Unassembled WGS sequence"/>
</dbReference>
<dbReference type="InterPro" id="IPR003682">
    <property type="entry name" value="rRNA_ssu_MeTfrase_G"/>
</dbReference>
<dbReference type="Pfam" id="PF02527">
    <property type="entry name" value="GidB"/>
    <property type="match status" value="1"/>
</dbReference>
<dbReference type="PANTHER" id="PTHR31760">
    <property type="entry name" value="S-ADENOSYL-L-METHIONINE-DEPENDENT METHYLTRANSFERASES SUPERFAMILY PROTEIN"/>
    <property type="match status" value="1"/>
</dbReference>
<keyword evidence="5 6" id="KW-0949">S-adenosyl-L-methionine</keyword>
<protein>
    <recommendedName>
        <fullName evidence="6">Ribosomal RNA small subunit methyltransferase G</fullName>
        <ecNumber evidence="6">2.1.1.170</ecNumber>
    </recommendedName>
    <alternativeName>
        <fullName evidence="6">16S rRNA 7-methylguanosine methyltransferase</fullName>
        <shortName evidence="6">16S rRNA m7G methyltransferase</shortName>
    </alternativeName>
</protein>
<feature type="binding site" evidence="6">
    <location>
        <position position="141"/>
    </location>
    <ligand>
        <name>S-adenosyl-L-methionine</name>
        <dbReference type="ChEBI" id="CHEBI:59789"/>
    </ligand>
</feature>
<dbReference type="GO" id="GO:0005829">
    <property type="term" value="C:cytosol"/>
    <property type="evidence" value="ECO:0007669"/>
    <property type="project" value="TreeGrafter"/>
</dbReference>
<comment type="catalytic activity">
    <reaction evidence="6">
        <text>guanosine(527) in 16S rRNA + S-adenosyl-L-methionine = N(7)-methylguanosine(527) in 16S rRNA + S-adenosyl-L-homocysteine</text>
        <dbReference type="Rhea" id="RHEA:42732"/>
        <dbReference type="Rhea" id="RHEA-COMP:10209"/>
        <dbReference type="Rhea" id="RHEA-COMP:10210"/>
        <dbReference type="ChEBI" id="CHEBI:57856"/>
        <dbReference type="ChEBI" id="CHEBI:59789"/>
        <dbReference type="ChEBI" id="CHEBI:74269"/>
        <dbReference type="ChEBI" id="CHEBI:74480"/>
        <dbReference type="EC" id="2.1.1.170"/>
    </reaction>
</comment>
<comment type="caution">
    <text evidence="7">The sequence shown here is derived from an EMBL/GenBank/DDBJ whole genome shotgun (WGS) entry which is preliminary data.</text>
</comment>
<reference evidence="7 8" key="1">
    <citation type="journal article" date="2014" name="Int. J. Syst. Evol. Microbiol.">
        <title>Complete genome sequence of Corynebacterium casei LMG S-19264T (=DSM 44701T), isolated from a smear-ripened cheese.</title>
        <authorList>
            <consortium name="US DOE Joint Genome Institute (JGI-PGF)"/>
            <person name="Walter F."/>
            <person name="Albersmeier A."/>
            <person name="Kalinowski J."/>
            <person name="Ruckert C."/>
        </authorList>
    </citation>
    <scope>NUCLEOTIDE SEQUENCE [LARGE SCALE GENOMIC DNA]</scope>
    <source>
        <strain evidence="7 8">NBRC 111766</strain>
    </source>
</reference>
<dbReference type="EMBL" id="BSPP01000004">
    <property type="protein sequence ID" value="GLS86255.1"/>
    <property type="molecule type" value="Genomic_DNA"/>
</dbReference>
<dbReference type="Gene3D" id="3.40.50.150">
    <property type="entry name" value="Vaccinia Virus protein VP39"/>
    <property type="match status" value="1"/>
</dbReference>
<evidence type="ECO:0000256" key="6">
    <source>
        <dbReference type="HAMAP-Rule" id="MF_00074"/>
    </source>
</evidence>
<proteinExistence type="inferred from homology"/>
<evidence type="ECO:0000256" key="4">
    <source>
        <dbReference type="ARBA" id="ARBA00022679"/>
    </source>
</evidence>
<evidence type="ECO:0000256" key="5">
    <source>
        <dbReference type="ARBA" id="ARBA00022691"/>
    </source>
</evidence>
<organism evidence="7 8">
    <name type="scientific">Cypionkella aquatica</name>
    <dbReference type="NCBI Taxonomy" id="1756042"/>
    <lineage>
        <taxon>Bacteria</taxon>
        <taxon>Pseudomonadati</taxon>
        <taxon>Pseudomonadota</taxon>
        <taxon>Alphaproteobacteria</taxon>
        <taxon>Rhodobacterales</taxon>
        <taxon>Paracoccaceae</taxon>
        <taxon>Cypionkella</taxon>
    </lineage>
</organism>
<keyword evidence="2 6" id="KW-0698">rRNA processing</keyword>
<dbReference type="RefSeq" id="WP_284324455.1">
    <property type="nucleotide sequence ID" value="NZ_BSPP01000004.1"/>
</dbReference>
<sequence>MWREKAEVPSWLSVSRETLEKLFSYGDLVEKWNPAVNLISKSGVPDLWSRHILDSAQIMLQAPDAATTWCDLGSGGGFPGIVLAILANELQPKLSMTMVESDRRKSVFLSEALRHLGITAIIKTERIEALMPQNADVLTARALAPLPQLCSYAHRHLSPTGVALFPKGAATAQEITAARADWQFDSSEMQSLTEHNARIVAIRNLRHA</sequence>
<keyword evidence="3 6" id="KW-0489">Methyltransferase</keyword>